<comment type="caution">
    <text evidence="3">The sequence shown here is derived from an EMBL/GenBank/DDBJ whole genome shotgun (WGS) entry which is preliminary data.</text>
</comment>
<dbReference type="InterPro" id="IPR036291">
    <property type="entry name" value="NAD(P)-bd_dom_sf"/>
</dbReference>
<dbReference type="EMBL" id="JACQPB010000007">
    <property type="protein sequence ID" value="MBI4210020.1"/>
    <property type="molecule type" value="Genomic_DNA"/>
</dbReference>
<evidence type="ECO:0000256" key="1">
    <source>
        <dbReference type="ARBA" id="ARBA00007637"/>
    </source>
</evidence>
<feature type="non-terminal residue" evidence="3">
    <location>
        <position position="1"/>
    </location>
</feature>
<name>A0A8T3YK13_9ARCH</name>
<dbReference type="AlphaFoldDB" id="A0A8T3YK13"/>
<dbReference type="Gene3D" id="3.40.50.720">
    <property type="entry name" value="NAD(P)-binding Rossmann-like Domain"/>
    <property type="match status" value="1"/>
</dbReference>
<dbReference type="Gene3D" id="3.90.25.10">
    <property type="entry name" value="UDP-galactose 4-epimerase, domain 1"/>
    <property type="match status" value="1"/>
</dbReference>
<evidence type="ECO:0000313" key="3">
    <source>
        <dbReference type="EMBL" id="MBI4210020.1"/>
    </source>
</evidence>
<evidence type="ECO:0000259" key="2">
    <source>
        <dbReference type="Pfam" id="PF01370"/>
    </source>
</evidence>
<dbReference type="Pfam" id="PF01370">
    <property type="entry name" value="Epimerase"/>
    <property type="match status" value="1"/>
</dbReference>
<dbReference type="InterPro" id="IPR001509">
    <property type="entry name" value="Epimerase_deHydtase"/>
</dbReference>
<protein>
    <submittedName>
        <fullName evidence="3">GDP-mannose 4,6-dehydratase</fullName>
    </submittedName>
</protein>
<dbReference type="PANTHER" id="PTHR43000">
    <property type="entry name" value="DTDP-D-GLUCOSE 4,6-DEHYDRATASE-RELATED"/>
    <property type="match status" value="1"/>
</dbReference>
<evidence type="ECO:0000313" key="4">
    <source>
        <dbReference type="Proteomes" id="UP000732298"/>
    </source>
</evidence>
<organism evidence="3 4">
    <name type="scientific">Candidatus Iainarchaeum sp</name>
    <dbReference type="NCBI Taxonomy" id="3101447"/>
    <lineage>
        <taxon>Archaea</taxon>
        <taxon>Candidatus Iainarchaeota</taxon>
        <taxon>Candidatus Iainarchaeia</taxon>
        <taxon>Candidatus Iainarchaeales</taxon>
        <taxon>Candidatus Iainarchaeaceae</taxon>
        <taxon>Candidatus Iainarchaeum</taxon>
    </lineage>
</organism>
<gene>
    <name evidence="3" type="ORF">HY544_00745</name>
</gene>
<dbReference type="SUPFAM" id="SSF51735">
    <property type="entry name" value="NAD(P)-binding Rossmann-fold domains"/>
    <property type="match status" value="1"/>
</dbReference>
<comment type="similarity">
    <text evidence="1">Belongs to the NAD(P)-dependent epimerase/dehydratase family.</text>
</comment>
<reference evidence="3" key="1">
    <citation type="submission" date="2020-07" db="EMBL/GenBank/DDBJ databases">
        <title>Huge and variable diversity of episymbiotic CPR bacteria and DPANN archaea in groundwater ecosystems.</title>
        <authorList>
            <person name="He C.Y."/>
            <person name="Keren R."/>
            <person name="Whittaker M."/>
            <person name="Farag I.F."/>
            <person name="Doudna J."/>
            <person name="Cate J.H.D."/>
            <person name="Banfield J.F."/>
        </authorList>
    </citation>
    <scope>NUCLEOTIDE SEQUENCE</scope>
    <source>
        <strain evidence="3">NC_groundwater_1296_Ag_S-0.2um_52_80</strain>
    </source>
</reference>
<proteinExistence type="inferred from homology"/>
<sequence length="270" mass="30251">EVIKADVRDRKRLDAAVRGKDIIFDCAAQVSHTLSMSDPFLDLDINCRGALNLLETVRKVNDRARVVYASTRGVIGTARKSPVDESHPTDPADVQGINKLAAEKYYLLYHRAYGLATTSMRISNAFGPRAQVRTGDYAIVNWFVKRALSGEPLAVFGDGSQTRDYIYVDDIAEAMLLAAASDKAMGEVFMLGSGVETKFIDVVRLIEKLVPGAKVEMRPWPPERKAIEIGRFVVSTGKVRRLLGFRPRVSLNEGMRRTVDFYRHRLKEYL</sequence>
<dbReference type="Proteomes" id="UP000732298">
    <property type="component" value="Unassembled WGS sequence"/>
</dbReference>
<feature type="domain" description="NAD-dependent epimerase/dehydratase" evidence="2">
    <location>
        <begin position="2"/>
        <end position="192"/>
    </location>
</feature>
<accession>A0A8T3YK13</accession>